<evidence type="ECO:0000256" key="1">
    <source>
        <dbReference type="ARBA" id="ARBA00004141"/>
    </source>
</evidence>
<dbReference type="PROSITE" id="PS51257">
    <property type="entry name" value="PROKAR_LIPOPROTEIN"/>
    <property type="match status" value="1"/>
</dbReference>
<evidence type="ECO:0000256" key="2">
    <source>
        <dbReference type="ARBA" id="ARBA00006175"/>
    </source>
</evidence>
<dbReference type="Proteomes" id="UP000610303">
    <property type="component" value="Unassembled WGS sequence"/>
</dbReference>
<evidence type="ECO:0000313" key="10">
    <source>
        <dbReference type="Proteomes" id="UP000610303"/>
    </source>
</evidence>
<evidence type="ECO:0000256" key="7">
    <source>
        <dbReference type="RuleBase" id="RU000477"/>
    </source>
</evidence>
<sequence>MTGHWRAYAGEALGTFAIVLLGCSGVAVAILLAQVADLVSMGIIWGSAVAIAVWLAATFSGAHLNPAVTLAFAIAGKHSWRLVPGYWISQIAGALVGASVVMLWFGGTLRQWMAEQGIAKGAPGAEAAAMVFVPYSPNPAIIGTDAAAYEAVPVGVGFSVELIATAVLILFVVIISHRRTVNAPVSWAFPLAIGVLILMLTVATGALSMTSLNPARDLGPRLLLLLDGWGANAFPGPRDGLSLLITVGAPMLAGAVMGLVLRFGLDRALDRRTTDEPAEQTADVI</sequence>
<dbReference type="InterPro" id="IPR000425">
    <property type="entry name" value="MIP"/>
</dbReference>
<dbReference type="PANTHER" id="PTHR43829:SF9">
    <property type="entry name" value="AQUAPORIN-9"/>
    <property type="match status" value="1"/>
</dbReference>
<keyword evidence="3 7" id="KW-0813">Transport</keyword>
<evidence type="ECO:0000256" key="6">
    <source>
        <dbReference type="ARBA" id="ARBA00023136"/>
    </source>
</evidence>
<feature type="transmembrane region" description="Helical" evidence="8">
    <location>
        <begin position="42"/>
        <end position="64"/>
    </location>
</feature>
<dbReference type="EMBL" id="BMRJ01000004">
    <property type="protein sequence ID" value="GGR34217.1"/>
    <property type="molecule type" value="Genomic_DNA"/>
</dbReference>
<feature type="transmembrane region" description="Helical" evidence="8">
    <location>
        <begin position="154"/>
        <end position="175"/>
    </location>
</feature>
<gene>
    <name evidence="9" type="primary">glpF</name>
    <name evidence="9" type="ORF">GCM10010196_30270</name>
</gene>
<reference evidence="9" key="2">
    <citation type="submission" date="2020-09" db="EMBL/GenBank/DDBJ databases">
        <authorList>
            <person name="Sun Q."/>
            <person name="Ohkuma M."/>
        </authorList>
    </citation>
    <scope>NUCLEOTIDE SEQUENCE</scope>
    <source>
        <strain evidence="9">JCM 3346</strain>
    </source>
</reference>
<keyword evidence="10" id="KW-1185">Reference proteome</keyword>
<feature type="transmembrane region" description="Helical" evidence="8">
    <location>
        <begin position="241"/>
        <end position="265"/>
    </location>
</feature>
<feature type="transmembrane region" description="Helical" evidence="8">
    <location>
        <begin position="187"/>
        <end position="209"/>
    </location>
</feature>
<dbReference type="InterPro" id="IPR050363">
    <property type="entry name" value="MIP/Aquaporin"/>
</dbReference>
<proteinExistence type="inferred from homology"/>
<dbReference type="InterPro" id="IPR022357">
    <property type="entry name" value="MIP_CS"/>
</dbReference>
<evidence type="ECO:0000256" key="3">
    <source>
        <dbReference type="ARBA" id="ARBA00022448"/>
    </source>
</evidence>
<dbReference type="AlphaFoldDB" id="A0A918FF90"/>
<feature type="transmembrane region" description="Helical" evidence="8">
    <location>
        <begin position="85"/>
        <end position="105"/>
    </location>
</feature>
<dbReference type="Gene3D" id="1.20.1080.10">
    <property type="entry name" value="Glycerol uptake facilitator protein"/>
    <property type="match status" value="1"/>
</dbReference>
<feature type="transmembrane region" description="Helical" evidence="8">
    <location>
        <begin position="12"/>
        <end position="36"/>
    </location>
</feature>
<name>A0A918FF90_AGRME</name>
<dbReference type="PANTHER" id="PTHR43829">
    <property type="entry name" value="AQUAPORIN OR AQUAGLYCEROPORIN RELATED"/>
    <property type="match status" value="1"/>
</dbReference>
<dbReference type="PRINTS" id="PR00783">
    <property type="entry name" value="MINTRINSICP"/>
</dbReference>
<comment type="caution">
    <text evidence="9">The sequence shown here is derived from an EMBL/GenBank/DDBJ whole genome shotgun (WGS) entry which is preliminary data.</text>
</comment>
<comment type="subcellular location">
    <subcellularLocation>
        <location evidence="1">Membrane</location>
        <topology evidence="1">Multi-pass membrane protein</topology>
    </subcellularLocation>
</comment>
<accession>A0A918FF90</accession>
<dbReference type="Pfam" id="PF00230">
    <property type="entry name" value="MIP"/>
    <property type="match status" value="1"/>
</dbReference>
<keyword evidence="5 8" id="KW-1133">Transmembrane helix</keyword>
<protein>
    <submittedName>
        <fullName evidence="9">Glycerol uptake facilitator protein</fullName>
    </submittedName>
</protein>
<comment type="similarity">
    <text evidence="2 7">Belongs to the MIP/aquaporin (TC 1.A.8) family.</text>
</comment>
<dbReference type="GO" id="GO:0015254">
    <property type="term" value="F:glycerol channel activity"/>
    <property type="evidence" value="ECO:0007669"/>
    <property type="project" value="TreeGrafter"/>
</dbReference>
<dbReference type="RefSeq" id="WP_189086240.1">
    <property type="nucleotide sequence ID" value="NZ_BMRJ01000004.1"/>
</dbReference>
<dbReference type="SUPFAM" id="SSF81338">
    <property type="entry name" value="Aquaporin-like"/>
    <property type="match status" value="1"/>
</dbReference>
<organism evidence="9 10">
    <name type="scientific">Agromyces mediolanus</name>
    <name type="common">Corynebacterium mediolanum</name>
    <dbReference type="NCBI Taxonomy" id="41986"/>
    <lineage>
        <taxon>Bacteria</taxon>
        <taxon>Bacillati</taxon>
        <taxon>Actinomycetota</taxon>
        <taxon>Actinomycetes</taxon>
        <taxon>Micrococcales</taxon>
        <taxon>Microbacteriaceae</taxon>
        <taxon>Agromyces</taxon>
    </lineage>
</organism>
<evidence type="ECO:0000256" key="5">
    <source>
        <dbReference type="ARBA" id="ARBA00022989"/>
    </source>
</evidence>
<keyword evidence="4 7" id="KW-0812">Transmembrane</keyword>
<evidence type="ECO:0000313" key="9">
    <source>
        <dbReference type="EMBL" id="GGR34217.1"/>
    </source>
</evidence>
<evidence type="ECO:0000256" key="4">
    <source>
        <dbReference type="ARBA" id="ARBA00022692"/>
    </source>
</evidence>
<dbReference type="GO" id="GO:0005886">
    <property type="term" value="C:plasma membrane"/>
    <property type="evidence" value="ECO:0007669"/>
    <property type="project" value="TreeGrafter"/>
</dbReference>
<reference evidence="9" key="1">
    <citation type="journal article" date="2014" name="Int. J. Syst. Evol. Microbiol.">
        <title>Complete genome sequence of Corynebacterium casei LMG S-19264T (=DSM 44701T), isolated from a smear-ripened cheese.</title>
        <authorList>
            <consortium name="US DOE Joint Genome Institute (JGI-PGF)"/>
            <person name="Walter F."/>
            <person name="Albersmeier A."/>
            <person name="Kalinowski J."/>
            <person name="Ruckert C."/>
        </authorList>
    </citation>
    <scope>NUCLEOTIDE SEQUENCE</scope>
    <source>
        <strain evidence="9">JCM 3346</strain>
    </source>
</reference>
<evidence type="ECO:0000256" key="8">
    <source>
        <dbReference type="SAM" id="Phobius"/>
    </source>
</evidence>
<keyword evidence="6 8" id="KW-0472">Membrane</keyword>
<dbReference type="InterPro" id="IPR023271">
    <property type="entry name" value="Aquaporin-like"/>
</dbReference>
<dbReference type="PROSITE" id="PS00221">
    <property type="entry name" value="MIP"/>
    <property type="match status" value="1"/>
</dbReference>